<name>A0AAD2FJK4_9STRA</name>
<feature type="non-terminal residue" evidence="2">
    <location>
        <position position="22"/>
    </location>
</feature>
<dbReference type="AlphaFoldDB" id="A0AAD2FJK4"/>
<feature type="compositionally biased region" description="Polar residues" evidence="1">
    <location>
        <begin position="1"/>
        <end position="10"/>
    </location>
</feature>
<comment type="caution">
    <text evidence="2">The sequence shown here is derived from an EMBL/GenBank/DDBJ whole genome shotgun (WGS) entry which is preliminary data.</text>
</comment>
<keyword evidence="3" id="KW-1185">Reference proteome</keyword>
<dbReference type="EMBL" id="CAKOGP040000486">
    <property type="protein sequence ID" value="CAJ1935576.1"/>
    <property type="molecule type" value="Genomic_DNA"/>
</dbReference>
<protein>
    <submittedName>
        <fullName evidence="2">Uncharacterized protein</fullName>
    </submittedName>
</protein>
<reference evidence="2" key="1">
    <citation type="submission" date="2023-08" db="EMBL/GenBank/DDBJ databases">
        <authorList>
            <person name="Audoor S."/>
            <person name="Bilcke G."/>
        </authorList>
    </citation>
    <scope>NUCLEOTIDE SEQUENCE</scope>
</reference>
<evidence type="ECO:0000256" key="1">
    <source>
        <dbReference type="SAM" id="MobiDB-lite"/>
    </source>
</evidence>
<sequence length="22" mass="2239">MTTETANNDPTMAANATAAKSQ</sequence>
<gene>
    <name evidence="2" type="ORF">CYCCA115_LOCUS4817</name>
</gene>
<proteinExistence type="predicted"/>
<organism evidence="2 3">
    <name type="scientific">Cylindrotheca closterium</name>
    <dbReference type="NCBI Taxonomy" id="2856"/>
    <lineage>
        <taxon>Eukaryota</taxon>
        <taxon>Sar</taxon>
        <taxon>Stramenopiles</taxon>
        <taxon>Ochrophyta</taxon>
        <taxon>Bacillariophyta</taxon>
        <taxon>Bacillariophyceae</taxon>
        <taxon>Bacillariophycidae</taxon>
        <taxon>Bacillariales</taxon>
        <taxon>Bacillariaceae</taxon>
        <taxon>Cylindrotheca</taxon>
    </lineage>
</organism>
<evidence type="ECO:0000313" key="3">
    <source>
        <dbReference type="Proteomes" id="UP001295423"/>
    </source>
</evidence>
<dbReference type="Proteomes" id="UP001295423">
    <property type="component" value="Unassembled WGS sequence"/>
</dbReference>
<evidence type="ECO:0000313" key="2">
    <source>
        <dbReference type="EMBL" id="CAJ1935576.1"/>
    </source>
</evidence>
<accession>A0AAD2FJK4</accession>
<feature type="region of interest" description="Disordered" evidence="1">
    <location>
        <begin position="1"/>
        <end position="22"/>
    </location>
</feature>